<name>A0AA40I3Y5_CNENI</name>
<dbReference type="EMBL" id="JAULJE010000005">
    <property type="protein sequence ID" value="KAK1342588.1"/>
    <property type="molecule type" value="Genomic_DNA"/>
</dbReference>
<comment type="caution">
    <text evidence="3">The sequence shown here is derived from an EMBL/GenBank/DDBJ whole genome shotgun (WGS) entry which is preliminary data.</text>
</comment>
<evidence type="ECO:0000313" key="3">
    <source>
        <dbReference type="EMBL" id="KAK1342588.1"/>
    </source>
</evidence>
<evidence type="ECO:0008006" key="5">
    <source>
        <dbReference type="Google" id="ProtNLM"/>
    </source>
</evidence>
<reference evidence="3" key="1">
    <citation type="submission" date="2023-06" db="EMBL/GenBank/DDBJ databases">
        <title>Reference genome for the Northern bat (Eptesicus nilssonii), a most northern bat species.</title>
        <authorList>
            <person name="Laine V.N."/>
            <person name="Pulliainen A.T."/>
            <person name="Lilley T.M."/>
        </authorList>
    </citation>
    <scope>NUCLEOTIDE SEQUENCE</scope>
    <source>
        <strain evidence="3">BLF_Eptnil</strain>
        <tissue evidence="3">Kidney</tissue>
    </source>
</reference>
<sequence>MPVLIPQVEQSESTRVGAPKWREEAQAKMLEAQQLTDRCGQEAVTMWQPKDSVWDPHVAHHLCRAAYILPWRFRVEMLQDGSTLEKPPPGEGVTLWRSKMKPPAWHARLPLPLNRDARALQTVDLVQAHARGARLTAARLGRAQQQINGRLSEVRKGLLINQQSVKLRGYRPESEKVPDKADSMLTWEKEELKSMKRKMEKDMEKSEALLKPQLRPSLQKDIWKEVRRPWPPAENTLVFCCKERLQVVDLMNKPLDKVLELAGRHSWVDLSRIPTPNTQGQKTPPPDPVGTYTPECASALNEAKRLLMESKDTLQEMAKNEEEVREQQRQISDSVCSSLALKMRETTELKVRAGATRRRCLGARVGEYRGRRGGRGGGDTGREWTGRQRDAPALPPTQERMNMTVGLMRGTIHRCTKFNQEMYITRGLIKGPLSKSHLETREKLDRPLVRVYQRHVGTQLPEPTHLTKGTDKLQRHISHVEKNLEDLRATHKNLTRSLDCKRIGHEVDYNVVRLRLRQRHPHVNYQQAQCLVNDWDPRTPPKTGTHAPQDPPPPKTGTHPQTTAAKDWDPPTNTAAKSGQQGCQTRAT</sequence>
<accession>A0AA40I3Y5</accession>
<protein>
    <recommendedName>
        <fullName evidence="5">Coiled-coil domain-containing protein 105</fullName>
    </recommendedName>
</protein>
<gene>
    <name evidence="3" type="ORF">QTO34_015354</name>
</gene>
<feature type="region of interest" description="Disordered" evidence="2">
    <location>
        <begin position="371"/>
        <end position="396"/>
    </location>
</feature>
<dbReference type="Proteomes" id="UP001177744">
    <property type="component" value="Unassembled WGS sequence"/>
</dbReference>
<evidence type="ECO:0000313" key="4">
    <source>
        <dbReference type="Proteomes" id="UP001177744"/>
    </source>
</evidence>
<feature type="coiled-coil region" evidence="1">
    <location>
        <begin position="470"/>
        <end position="497"/>
    </location>
</feature>
<dbReference type="AlphaFoldDB" id="A0AA40I3Y5"/>
<feature type="coiled-coil region" evidence="1">
    <location>
        <begin position="300"/>
        <end position="331"/>
    </location>
</feature>
<keyword evidence="4" id="KW-1185">Reference proteome</keyword>
<feature type="compositionally biased region" description="Polar residues" evidence="2">
    <location>
        <begin position="571"/>
        <end position="588"/>
    </location>
</feature>
<proteinExistence type="predicted"/>
<feature type="region of interest" description="Disordered" evidence="2">
    <location>
        <begin position="531"/>
        <end position="588"/>
    </location>
</feature>
<evidence type="ECO:0000256" key="2">
    <source>
        <dbReference type="SAM" id="MobiDB-lite"/>
    </source>
</evidence>
<feature type="compositionally biased region" description="Basic and acidic residues" evidence="2">
    <location>
        <begin position="380"/>
        <end position="390"/>
    </location>
</feature>
<evidence type="ECO:0000256" key="1">
    <source>
        <dbReference type="SAM" id="Coils"/>
    </source>
</evidence>
<dbReference type="PANTHER" id="PTHR35081">
    <property type="entry name" value="COILED-COIL DOMAIN-CONTAINING PROTEIN 105"/>
    <property type="match status" value="1"/>
</dbReference>
<organism evidence="3 4">
    <name type="scientific">Cnephaeus nilssonii</name>
    <name type="common">Northern bat</name>
    <name type="synonym">Eptesicus nilssonii</name>
    <dbReference type="NCBI Taxonomy" id="3371016"/>
    <lineage>
        <taxon>Eukaryota</taxon>
        <taxon>Metazoa</taxon>
        <taxon>Chordata</taxon>
        <taxon>Craniata</taxon>
        <taxon>Vertebrata</taxon>
        <taxon>Euteleostomi</taxon>
        <taxon>Mammalia</taxon>
        <taxon>Eutheria</taxon>
        <taxon>Laurasiatheria</taxon>
        <taxon>Chiroptera</taxon>
        <taxon>Yangochiroptera</taxon>
        <taxon>Vespertilionidae</taxon>
        <taxon>Cnephaeus</taxon>
    </lineage>
</organism>
<dbReference type="InterPro" id="IPR038949">
    <property type="entry name" value="TEKTL1"/>
</dbReference>
<keyword evidence="1" id="KW-0175">Coiled coil</keyword>
<dbReference type="PANTHER" id="PTHR35081:SF1">
    <property type="entry name" value="COILED-COIL DOMAIN-CONTAINING PROTEIN 105"/>
    <property type="match status" value="1"/>
</dbReference>